<gene>
    <name evidence="1" type="ORF">MEDL_41900</name>
</gene>
<dbReference type="InterPro" id="IPR007174">
    <property type="entry name" value="Las1"/>
</dbReference>
<evidence type="ECO:0000313" key="1">
    <source>
        <dbReference type="EMBL" id="CAG2228974.1"/>
    </source>
</evidence>
<dbReference type="GO" id="GO:0090730">
    <property type="term" value="C:Las1 complex"/>
    <property type="evidence" value="ECO:0007669"/>
    <property type="project" value="InterPro"/>
</dbReference>
<dbReference type="Pfam" id="PF04031">
    <property type="entry name" value="Las1"/>
    <property type="match status" value="1"/>
</dbReference>
<keyword evidence="2" id="KW-1185">Reference proteome</keyword>
<protein>
    <submittedName>
        <fullName evidence="1">LAS1</fullName>
    </submittedName>
</protein>
<dbReference type="GO" id="GO:0000470">
    <property type="term" value="P:maturation of LSU-rRNA"/>
    <property type="evidence" value="ECO:0007669"/>
    <property type="project" value="TreeGrafter"/>
</dbReference>
<dbReference type="EMBL" id="CAJPWZ010002013">
    <property type="protein sequence ID" value="CAG2228974.1"/>
    <property type="molecule type" value="Genomic_DNA"/>
</dbReference>
<dbReference type="AlphaFoldDB" id="A0A8S3TC22"/>
<dbReference type="OrthoDB" id="10263222at2759"/>
<dbReference type="GO" id="GO:0030687">
    <property type="term" value="C:preribosome, large subunit precursor"/>
    <property type="evidence" value="ECO:0007669"/>
    <property type="project" value="TreeGrafter"/>
</dbReference>
<dbReference type="GO" id="GO:0004519">
    <property type="term" value="F:endonuclease activity"/>
    <property type="evidence" value="ECO:0007669"/>
    <property type="project" value="InterPro"/>
</dbReference>
<dbReference type="PANTHER" id="PTHR15002:SF0">
    <property type="entry name" value="RIBOSOMAL BIOGENESIS PROTEIN LAS1L"/>
    <property type="match status" value="1"/>
</dbReference>
<evidence type="ECO:0000313" key="2">
    <source>
        <dbReference type="Proteomes" id="UP000683360"/>
    </source>
</evidence>
<accession>A0A8S3TC22</accession>
<dbReference type="PANTHER" id="PTHR15002">
    <property type="entry name" value="RIBOSOMAL BIOGENESIS PROTEIN LAS1L"/>
    <property type="match status" value="1"/>
</dbReference>
<sequence>MQGPSNSVIVPWINSCEFEAVYHGLFGGCTSAQKQALARINVWKSRCILPVAVESTDALIKVYINEHEGKKSGQNMEDSIRNAYSLAIIRFVNHITERSQVKQYMQAVHRLAGELGVPEWIVNLRHDATHGRLPSLDLLKTAADWCIQWLKDEYWEKQLEGMAYQQEHTMKDTKDTKVKDNITEMLNSFKTKKTLTSKKRGSKTTQILKNIEVELLRNREKAVTSMSKIIEEDTLSFWHPVLKIYHQYGLTLSMLKCLPVTDGCHGIISSFLYQLADTGCSNRIVEYFDFVLNSVDQYSVLCLLQKLDLNYLLPENKANQLTKMMDIYSSHDQSIQKEEIYHVKDLPVGEVQETSSESSWKLFTDHVNWNEFPIGCIPGCNITYDSLRLGDTTTDDQADQSLNQRTVDDMEFTQDSSCNMSTVQDSFPKNTWTQQEMNKIQNLIQIL</sequence>
<proteinExistence type="predicted"/>
<dbReference type="GO" id="GO:0000460">
    <property type="term" value="P:maturation of 5.8S rRNA"/>
    <property type="evidence" value="ECO:0007669"/>
    <property type="project" value="TreeGrafter"/>
</dbReference>
<comment type="caution">
    <text evidence="1">The sequence shown here is derived from an EMBL/GenBank/DDBJ whole genome shotgun (WGS) entry which is preliminary data.</text>
</comment>
<organism evidence="1 2">
    <name type="scientific">Mytilus edulis</name>
    <name type="common">Blue mussel</name>
    <dbReference type="NCBI Taxonomy" id="6550"/>
    <lineage>
        <taxon>Eukaryota</taxon>
        <taxon>Metazoa</taxon>
        <taxon>Spiralia</taxon>
        <taxon>Lophotrochozoa</taxon>
        <taxon>Mollusca</taxon>
        <taxon>Bivalvia</taxon>
        <taxon>Autobranchia</taxon>
        <taxon>Pteriomorphia</taxon>
        <taxon>Mytilida</taxon>
        <taxon>Mytiloidea</taxon>
        <taxon>Mytilidae</taxon>
        <taxon>Mytilinae</taxon>
        <taxon>Mytilus</taxon>
    </lineage>
</organism>
<reference evidence="1" key="1">
    <citation type="submission" date="2021-03" db="EMBL/GenBank/DDBJ databases">
        <authorList>
            <person name="Bekaert M."/>
        </authorList>
    </citation>
    <scope>NUCLEOTIDE SEQUENCE</scope>
</reference>
<name>A0A8S3TC22_MYTED</name>
<dbReference type="Proteomes" id="UP000683360">
    <property type="component" value="Unassembled WGS sequence"/>
</dbReference>